<feature type="domain" description="Secretion system C-terminal sorting" evidence="3">
    <location>
        <begin position="566"/>
        <end position="635"/>
    </location>
</feature>
<evidence type="ECO:0000256" key="2">
    <source>
        <dbReference type="SAM" id="SignalP"/>
    </source>
</evidence>
<organism evidence="4 5">
    <name type="scientific">Flavobacterium difficile</name>
    <dbReference type="NCBI Taxonomy" id="2709659"/>
    <lineage>
        <taxon>Bacteria</taxon>
        <taxon>Pseudomonadati</taxon>
        <taxon>Bacteroidota</taxon>
        <taxon>Flavobacteriia</taxon>
        <taxon>Flavobacteriales</taxon>
        <taxon>Flavobacteriaceae</taxon>
        <taxon>Flavobacterium</taxon>
    </lineage>
</organism>
<evidence type="ECO:0000313" key="5">
    <source>
        <dbReference type="Proteomes" id="UP000800984"/>
    </source>
</evidence>
<dbReference type="InterPro" id="IPR026444">
    <property type="entry name" value="Secre_tail"/>
</dbReference>
<name>A0ABX0I0X5_9FLAO</name>
<dbReference type="NCBIfam" id="NF033708">
    <property type="entry name" value="T9SS_Cterm_ChiA"/>
    <property type="match status" value="1"/>
</dbReference>
<gene>
    <name evidence="4" type="ORF">G4D72_01795</name>
</gene>
<dbReference type="RefSeq" id="WP_166075874.1">
    <property type="nucleotide sequence ID" value="NZ_JAAJBT010000001.1"/>
</dbReference>
<keyword evidence="5" id="KW-1185">Reference proteome</keyword>
<dbReference type="NCBIfam" id="TIGR04183">
    <property type="entry name" value="Por_Secre_tail"/>
    <property type="match status" value="1"/>
</dbReference>
<dbReference type="Pfam" id="PF18962">
    <property type="entry name" value="Por_Secre_tail"/>
    <property type="match status" value="1"/>
</dbReference>
<evidence type="ECO:0000259" key="3">
    <source>
        <dbReference type="Pfam" id="PF18962"/>
    </source>
</evidence>
<keyword evidence="1 2" id="KW-0732">Signal</keyword>
<comment type="caution">
    <text evidence="4">The sequence shown here is derived from an EMBL/GenBank/DDBJ whole genome shotgun (WGS) entry which is preliminary data.</text>
</comment>
<reference evidence="4 5" key="1">
    <citation type="submission" date="2020-02" db="EMBL/GenBank/DDBJ databases">
        <authorList>
            <person name="Chen W.-M."/>
        </authorList>
    </citation>
    <scope>NUCLEOTIDE SEQUENCE [LARGE SCALE GENOMIC DNA]</scope>
    <source>
        <strain evidence="4 5">KDG-16</strain>
    </source>
</reference>
<sequence>MKKILLSGILLFSTYVASAQLFVRDGSYVFVTNQFITVTQDVNLNNTGNIFLRNTSQLLQRGTGSSSNSGTGALSVFQEGTVNNFQYNYWCSPVGSGAAGNPFGISLFNRPTGLISSTSAEILPLGNYNGTATGGVGGTIQIAPYWIWKFVNQTPVYANWQFVGNTTTLNPGEGFTMKGTSGTDALVVDADGVANKTGLAQRYDFRGRPNDGNIIVAVSTGNRTLIGNPYPSAINLNMFLIENSGRSFNASTGVVSAGGNPNVIRGEAYFWEHSKSGASHNLNTYVGGYGTYVANGSNVGTPGTWASATWNTYNASGTVNTTGPSTGSDFRRQFSPIGQGFMVEGVAAGSVTMKNLYRVFVREGLSNQSTFERNALVTSTSVSTSQNWEDIPNVAGLDYTQISKLPVPQIKLEVVLNDTQSREVVMAFNPNTTDGYDIGYDAIAPDDTTSPNLVYFNQNENTKKAVITTLPFHSDKRIPIAFKAAENATYKVKVSELINFYDSNEVYLHDKISGLYHDITNGFCNLNVAAGENVSQYEITFKNYDVLLNNDLNLVANSFNIFQNNTTSMLNIVNNSAKEIATCSVFDVSGKLIISKKNLGKNSLIEIPTNVLSDGVYIVKVVTSDAVSVEKKIIVGTK</sequence>
<dbReference type="Proteomes" id="UP000800984">
    <property type="component" value="Unassembled WGS sequence"/>
</dbReference>
<feature type="signal peptide" evidence="2">
    <location>
        <begin position="1"/>
        <end position="19"/>
    </location>
</feature>
<evidence type="ECO:0000313" key="4">
    <source>
        <dbReference type="EMBL" id="NHM00840.1"/>
    </source>
</evidence>
<feature type="chain" id="PRO_5045145802" evidence="2">
    <location>
        <begin position="20"/>
        <end position="638"/>
    </location>
</feature>
<proteinExistence type="predicted"/>
<evidence type="ECO:0000256" key="1">
    <source>
        <dbReference type="ARBA" id="ARBA00022729"/>
    </source>
</evidence>
<protein>
    <submittedName>
        <fullName evidence="4">T9SS type A sorting domain-containing protein</fullName>
    </submittedName>
</protein>
<dbReference type="EMBL" id="JAAJBT010000001">
    <property type="protein sequence ID" value="NHM00840.1"/>
    <property type="molecule type" value="Genomic_DNA"/>
</dbReference>
<accession>A0ABX0I0X5</accession>